<evidence type="ECO:0000313" key="4">
    <source>
        <dbReference type="Proteomes" id="UP001379533"/>
    </source>
</evidence>
<dbReference type="SMART" id="SM00710">
    <property type="entry name" value="PbH1"/>
    <property type="match status" value="6"/>
</dbReference>
<evidence type="ECO:0000259" key="2">
    <source>
        <dbReference type="Pfam" id="PF22816"/>
    </source>
</evidence>
<evidence type="ECO:0008006" key="5">
    <source>
        <dbReference type="Google" id="ProtNLM"/>
    </source>
</evidence>
<sequence>MLVALVACSADRPSDEAQIESPVTAFPAGRGATVPWIEHQAEDGTTNAKILGPSRIKWDANHIEAEAVGRKAVRLEKTGDYVSFRTTAKANSIVVRYSIPDAPNGGGIDATLGLYVNGTRVKSLSLTSRYAWSYKGSAMGAGTDTPAEQPHTFFDEARALLAEIPAGAQVKLQRDAQDTAAFYVIDLVDFEMAPAPLPMPAGFRSVTEFGIQPNDGKDHANDILNALRQTTKLWFPAGEYLANRIDGGNVGLDNPGVEVRGAGMWHTVLRGRKAMFFCIGANTKCTYRDFSIFGETKSRSEDTEGPQKAFAGPMGNGSLLENLWIEHEAAAVWVGSDPPYQEAPTQNLTIRNLRIRNTYADGINLANGTSNSLVEHCHFRNTGDDAAAIWSIKWTKWVKEMTYRYGDGYIPANAKNAPDQGVGHGNTFRHLSVQMPWRANCFANYGGNGNLFEDSTCEDVLTYPGILIANEFSVYSFGSTETTFRNISLARAGGEMFTDKYGQPLRHGAVKLYVREGDINDVRLENIDIDAPTYSGIQFQGFGRACVADGDRCSPELLNAADQAKFGNVTLKNVKVTNAATYGIQVVDSAYRGAVTFDTVAVSGCGQGGLDRGGAPDSFFCKVGTNSGW</sequence>
<gene>
    <name evidence="3" type="ORF">LZC95_50605</name>
</gene>
<accession>A0ABZ2KBD3</accession>
<dbReference type="Pfam" id="PF22815">
    <property type="entry name" value="CatAgl_D1"/>
    <property type="match status" value="1"/>
</dbReference>
<dbReference type="RefSeq" id="WP_394845269.1">
    <property type="nucleotide sequence ID" value="NZ_CP089982.1"/>
</dbReference>
<dbReference type="InterPro" id="IPR012334">
    <property type="entry name" value="Pectin_lyas_fold"/>
</dbReference>
<dbReference type="InterPro" id="IPR033801">
    <property type="entry name" value="CBM6-CBM35-CBM36-like_1"/>
</dbReference>
<evidence type="ECO:0000313" key="3">
    <source>
        <dbReference type="EMBL" id="WXA94658.1"/>
    </source>
</evidence>
<name>A0ABZ2KBD3_9BACT</name>
<evidence type="ECO:0000259" key="1">
    <source>
        <dbReference type="Pfam" id="PF22815"/>
    </source>
</evidence>
<dbReference type="InterPro" id="IPR055149">
    <property type="entry name" value="Agl_cat_D2"/>
</dbReference>
<dbReference type="EMBL" id="CP089982">
    <property type="protein sequence ID" value="WXA94658.1"/>
    <property type="molecule type" value="Genomic_DNA"/>
</dbReference>
<dbReference type="CDD" id="cd14490">
    <property type="entry name" value="CBM6-CBM35-CBM36_like_1"/>
    <property type="match status" value="1"/>
</dbReference>
<dbReference type="Gene3D" id="2.160.20.10">
    <property type="entry name" value="Single-stranded right-handed beta-helix, Pectin lyase-like"/>
    <property type="match status" value="1"/>
</dbReference>
<organism evidence="3 4">
    <name type="scientific">Pendulispora brunnea</name>
    <dbReference type="NCBI Taxonomy" id="2905690"/>
    <lineage>
        <taxon>Bacteria</taxon>
        <taxon>Pseudomonadati</taxon>
        <taxon>Myxococcota</taxon>
        <taxon>Myxococcia</taxon>
        <taxon>Myxococcales</taxon>
        <taxon>Sorangiineae</taxon>
        <taxon>Pendulisporaceae</taxon>
        <taxon>Pendulispora</taxon>
    </lineage>
</organism>
<reference evidence="3 4" key="1">
    <citation type="submission" date="2021-12" db="EMBL/GenBank/DDBJ databases">
        <title>Discovery of the Pendulisporaceae a myxobacterial family with distinct sporulation behavior and unique specialized metabolism.</title>
        <authorList>
            <person name="Garcia R."/>
            <person name="Popoff A."/>
            <person name="Bader C.D."/>
            <person name="Loehr J."/>
            <person name="Walesch S."/>
            <person name="Walt C."/>
            <person name="Boldt J."/>
            <person name="Bunk B."/>
            <person name="Haeckl F.J.F.P.J."/>
            <person name="Gunesch A.P."/>
            <person name="Birkelbach J."/>
            <person name="Nuebel U."/>
            <person name="Pietschmann T."/>
            <person name="Bach T."/>
            <person name="Mueller R."/>
        </authorList>
    </citation>
    <scope>NUCLEOTIDE SEQUENCE [LARGE SCALE GENOMIC DNA]</scope>
    <source>
        <strain evidence="3 4">MSr12523</strain>
    </source>
</reference>
<dbReference type="InterPro" id="IPR011050">
    <property type="entry name" value="Pectin_lyase_fold/virulence"/>
</dbReference>
<dbReference type="Proteomes" id="UP001379533">
    <property type="component" value="Chromosome"/>
</dbReference>
<dbReference type="Gene3D" id="2.60.120.260">
    <property type="entry name" value="Galactose-binding domain-like"/>
    <property type="match status" value="1"/>
</dbReference>
<dbReference type="InterPro" id="IPR006626">
    <property type="entry name" value="PbH1"/>
</dbReference>
<dbReference type="SUPFAM" id="SSF51126">
    <property type="entry name" value="Pectin lyase-like"/>
    <property type="match status" value="1"/>
</dbReference>
<dbReference type="Pfam" id="PF22816">
    <property type="entry name" value="CatAgl_D2"/>
    <property type="match status" value="1"/>
</dbReference>
<proteinExistence type="predicted"/>
<protein>
    <recommendedName>
        <fullName evidence="5">Pectate lyase superfamily protein domain-containing protein</fullName>
    </recommendedName>
</protein>
<feature type="domain" description="Alpha-1,3-glucanase catalytic" evidence="2">
    <location>
        <begin position="228"/>
        <end position="629"/>
    </location>
</feature>
<feature type="domain" description="CBM6/CBM35/CBM36-like 1" evidence="1">
    <location>
        <begin position="35"/>
        <end position="191"/>
    </location>
</feature>
<keyword evidence="4" id="KW-1185">Reference proteome</keyword>